<proteinExistence type="predicted"/>
<dbReference type="PANTHER" id="PTHR46775">
    <property type="entry name" value="FLOCCULATION PROTEIN (DUF1296)"/>
    <property type="match status" value="1"/>
</dbReference>
<dbReference type="InterPro" id="IPR004045">
    <property type="entry name" value="Glutathione_S-Trfase_N"/>
</dbReference>
<dbReference type="GO" id="GO:0016740">
    <property type="term" value="F:transferase activity"/>
    <property type="evidence" value="ECO:0007669"/>
    <property type="project" value="UniProtKB-KW"/>
</dbReference>
<comment type="caution">
    <text evidence="2">The sequence shown here is derived from an EMBL/GenBank/DDBJ whole genome shotgun (WGS) entry which is preliminary data.</text>
</comment>
<reference evidence="2 3" key="1">
    <citation type="submission" date="2018-09" db="EMBL/GenBank/DDBJ databases">
        <title>A high-quality reference genome of wild soybean provides a powerful tool to mine soybean genomes.</title>
        <authorList>
            <person name="Xie M."/>
            <person name="Chung C.Y.L."/>
            <person name="Li M.-W."/>
            <person name="Wong F.-L."/>
            <person name="Chan T.-F."/>
            <person name="Lam H.-M."/>
        </authorList>
    </citation>
    <scope>NUCLEOTIDE SEQUENCE [LARGE SCALE GENOMIC DNA]</scope>
    <source>
        <strain evidence="3">cv. W05</strain>
        <tissue evidence="2">Hypocotyl of etiolated seedlings</tissue>
    </source>
</reference>
<organism evidence="2 3">
    <name type="scientific">Glycine soja</name>
    <name type="common">Wild soybean</name>
    <dbReference type="NCBI Taxonomy" id="3848"/>
    <lineage>
        <taxon>Eukaryota</taxon>
        <taxon>Viridiplantae</taxon>
        <taxon>Streptophyta</taxon>
        <taxon>Embryophyta</taxon>
        <taxon>Tracheophyta</taxon>
        <taxon>Spermatophyta</taxon>
        <taxon>Magnoliopsida</taxon>
        <taxon>eudicotyledons</taxon>
        <taxon>Gunneridae</taxon>
        <taxon>Pentapetalae</taxon>
        <taxon>rosids</taxon>
        <taxon>fabids</taxon>
        <taxon>Fabales</taxon>
        <taxon>Fabaceae</taxon>
        <taxon>Papilionoideae</taxon>
        <taxon>50 kb inversion clade</taxon>
        <taxon>NPAAA clade</taxon>
        <taxon>indigoferoid/millettioid clade</taxon>
        <taxon>Phaseoleae</taxon>
        <taxon>Glycine</taxon>
        <taxon>Glycine subgen. Soja</taxon>
    </lineage>
</organism>
<dbReference type="PROSITE" id="PS50404">
    <property type="entry name" value="GST_NTER"/>
    <property type="match status" value="1"/>
</dbReference>
<dbReference type="AlphaFoldDB" id="A0A445L009"/>
<evidence type="ECO:0000259" key="1">
    <source>
        <dbReference type="PROSITE" id="PS50404"/>
    </source>
</evidence>
<feature type="domain" description="GST N-terminal" evidence="1">
    <location>
        <begin position="33"/>
        <end position="107"/>
    </location>
</feature>
<dbReference type="Gene3D" id="3.40.30.10">
    <property type="entry name" value="Glutaredoxin"/>
    <property type="match status" value="1"/>
</dbReference>
<name>A0A445L009_GLYSO</name>
<accession>A0A445L009</accession>
<dbReference type="Pfam" id="PF06972">
    <property type="entry name" value="GIP1_N"/>
    <property type="match status" value="1"/>
</dbReference>
<dbReference type="InterPro" id="IPR009060">
    <property type="entry name" value="UBA-like_sf"/>
</dbReference>
<dbReference type="GO" id="GO:0051082">
    <property type="term" value="F:unfolded protein binding"/>
    <property type="evidence" value="ECO:0007669"/>
    <property type="project" value="TreeGrafter"/>
</dbReference>
<protein>
    <submittedName>
        <fullName evidence="2">Glutathione S-transferase T1</fullName>
    </submittedName>
</protein>
<dbReference type="EMBL" id="QZWG01000004">
    <property type="protein sequence ID" value="RZC16462.1"/>
    <property type="molecule type" value="Genomic_DNA"/>
</dbReference>
<evidence type="ECO:0000313" key="2">
    <source>
        <dbReference type="EMBL" id="RZC16462.1"/>
    </source>
</evidence>
<sequence length="107" mass="12319">MSGAGFRASIPSSVRRTIQNIKEITDNHNEENVYAMLKECSMDPNETTQKLLLQVNGIDFEEIKVDLSKRQQLSPEFREDNPLRKVSAIVDERFKLFESHLIPINKS</sequence>
<gene>
    <name evidence="2" type="ORF">D0Y65_009651</name>
</gene>
<dbReference type="InterPro" id="IPR009719">
    <property type="entry name" value="GIP1_N"/>
</dbReference>
<keyword evidence="2" id="KW-0808">Transferase</keyword>
<dbReference type="InterPro" id="IPR036249">
    <property type="entry name" value="Thioredoxin-like_sf"/>
</dbReference>
<dbReference type="SUPFAM" id="SSF46934">
    <property type="entry name" value="UBA-like"/>
    <property type="match status" value="1"/>
</dbReference>
<evidence type="ECO:0000313" key="3">
    <source>
        <dbReference type="Proteomes" id="UP000289340"/>
    </source>
</evidence>
<keyword evidence="3" id="KW-1185">Reference proteome</keyword>
<dbReference type="Proteomes" id="UP000289340">
    <property type="component" value="Chromosome 4"/>
</dbReference>
<dbReference type="SUPFAM" id="SSF52833">
    <property type="entry name" value="Thioredoxin-like"/>
    <property type="match status" value="1"/>
</dbReference>
<dbReference type="PANTHER" id="PTHR46775:SF1">
    <property type="entry name" value="FLOCCULATION PROTEIN (DUF1296)"/>
    <property type="match status" value="1"/>
</dbReference>
<dbReference type="InterPro" id="IPR044277">
    <property type="entry name" value="GIP1"/>
</dbReference>